<evidence type="ECO:0000256" key="8">
    <source>
        <dbReference type="ARBA" id="ARBA00023319"/>
    </source>
</evidence>
<dbReference type="InterPro" id="IPR036179">
    <property type="entry name" value="Ig-like_dom_sf"/>
</dbReference>
<dbReference type="SMART" id="SM00060">
    <property type="entry name" value="FN3"/>
    <property type="match status" value="1"/>
</dbReference>
<evidence type="ECO:0000256" key="11">
    <source>
        <dbReference type="PROSITE-ProRule" id="PRU10141"/>
    </source>
</evidence>
<dbReference type="EMBL" id="RJVU01029436">
    <property type="protein sequence ID" value="ROL48595.1"/>
    <property type="molecule type" value="Genomic_DNA"/>
</dbReference>
<dbReference type="InterPro" id="IPR051138">
    <property type="entry name" value="PIM_Ser/Thr_kinase"/>
</dbReference>
<feature type="chain" id="PRO_5018280732" description="non-specific serine/threonine protein kinase" evidence="13">
    <location>
        <begin position="20"/>
        <end position="633"/>
    </location>
</feature>
<protein>
    <recommendedName>
        <fullName evidence="2">non-specific serine/threonine protein kinase</fullName>
        <ecNumber evidence="2">2.7.11.1</ecNumber>
    </recommendedName>
</protein>
<dbReference type="CDD" id="cd00063">
    <property type="entry name" value="FN3"/>
    <property type="match status" value="1"/>
</dbReference>
<evidence type="ECO:0000256" key="4">
    <source>
        <dbReference type="ARBA" id="ARBA00022679"/>
    </source>
</evidence>
<keyword evidence="7 11" id="KW-0067">ATP-binding</keyword>
<dbReference type="SUPFAM" id="SSF56112">
    <property type="entry name" value="Protein kinase-like (PK-like)"/>
    <property type="match status" value="1"/>
</dbReference>
<feature type="domain" description="Fibronectin type-III" evidence="15">
    <location>
        <begin position="171"/>
        <end position="270"/>
    </location>
</feature>
<dbReference type="GO" id="GO:0005737">
    <property type="term" value="C:cytoplasm"/>
    <property type="evidence" value="ECO:0007669"/>
    <property type="project" value="TreeGrafter"/>
</dbReference>
<evidence type="ECO:0000256" key="1">
    <source>
        <dbReference type="ARBA" id="ARBA00005505"/>
    </source>
</evidence>
<comment type="catalytic activity">
    <reaction evidence="9">
        <text>L-threonyl-[protein] + ATP = O-phospho-L-threonyl-[protein] + ADP + H(+)</text>
        <dbReference type="Rhea" id="RHEA:46608"/>
        <dbReference type="Rhea" id="RHEA-COMP:11060"/>
        <dbReference type="Rhea" id="RHEA-COMP:11605"/>
        <dbReference type="ChEBI" id="CHEBI:15378"/>
        <dbReference type="ChEBI" id="CHEBI:30013"/>
        <dbReference type="ChEBI" id="CHEBI:30616"/>
        <dbReference type="ChEBI" id="CHEBI:61977"/>
        <dbReference type="ChEBI" id="CHEBI:456216"/>
        <dbReference type="EC" id="2.7.11.1"/>
    </reaction>
</comment>
<dbReference type="AlphaFoldDB" id="A0A3N0YQW0"/>
<dbReference type="Pfam" id="PF06328">
    <property type="entry name" value="Lep_receptor_Ig"/>
    <property type="match status" value="1"/>
</dbReference>
<feature type="signal peptide" evidence="13">
    <location>
        <begin position="1"/>
        <end position="19"/>
    </location>
</feature>
<dbReference type="GO" id="GO:0007346">
    <property type="term" value="P:regulation of mitotic cell cycle"/>
    <property type="evidence" value="ECO:0007669"/>
    <property type="project" value="TreeGrafter"/>
</dbReference>
<dbReference type="InterPro" id="IPR000719">
    <property type="entry name" value="Prot_kinase_dom"/>
</dbReference>
<dbReference type="EC" id="2.7.11.1" evidence="2"/>
<dbReference type="PROSITE" id="PS50853">
    <property type="entry name" value="FN3"/>
    <property type="match status" value="1"/>
</dbReference>
<evidence type="ECO:0000256" key="13">
    <source>
        <dbReference type="SAM" id="SignalP"/>
    </source>
</evidence>
<feature type="region of interest" description="Disordered" evidence="12">
    <location>
        <begin position="383"/>
        <end position="415"/>
    </location>
</feature>
<dbReference type="InterPro" id="IPR036116">
    <property type="entry name" value="FN3_sf"/>
</dbReference>
<keyword evidence="16" id="KW-0675">Receptor</keyword>
<evidence type="ECO:0000256" key="6">
    <source>
        <dbReference type="ARBA" id="ARBA00022777"/>
    </source>
</evidence>
<keyword evidence="3" id="KW-0723">Serine/threonine-protein kinase</keyword>
<dbReference type="SUPFAM" id="SSF49265">
    <property type="entry name" value="Fibronectin type III"/>
    <property type="match status" value="2"/>
</dbReference>
<keyword evidence="17" id="KW-1185">Reference proteome</keyword>
<dbReference type="Gene3D" id="3.30.200.20">
    <property type="entry name" value="Phosphorylase Kinase, domain 1"/>
    <property type="match status" value="1"/>
</dbReference>
<evidence type="ECO:0000256" key="2">
    <source>
        <dbReference type="ARBA" id="ARBA00012513"/>
    </source>
</evidence>
<dbReference type="PANTHER" id="PTHR22984">
    <property type="entry name" value="SERINE/THREONINE-PROTEIN KINASE PIM"/>
    <property type="match status" value="1"/>
</dbReference>
<evidence type="ECO:0000256" key="12">
    <source>
        <dbReference type="SAM" id="MobiDB-lite"/>
    </source>
</evidence>
<evidence type="ECO:0000313" key="17">
    <source>
        <dbReference type="Proteomes" id="UP000281406"/>
    </source>
</evidence>
<evidence type="ECO:0000313" key="16">
    <source>
        <dbReference type="EMBL" id="ROL48595.1"/>
    </source>
</evidence>
<dbReference type="Pfam" id="PF00041">
    <property type="entry name" value="fn3"/>
    <property type="match status" value="1"/>
</dbReference>
<evidence type="ECO:0000256" key="7">
    <source>
        <dbReference type="ARBA" id="ARBA00022840"/>
    </source>
</evidence>
<sequence>MDTLHHFFLFLMFMHYAVGSNSTCLKILPDSISKIPVEVGKNFTATCHLLEGSGYTSDDIEWVLGNISIAKQYYHKINETSVSVTVNVNSNVKGWLFCKTRKSLSFQSPCVYGILLDVGYPPLKPENLTCIAVQEGTDISSDLKCSWESESRDPLLDTTYTLHATILKPNPPLDVQVLAEVNFSTSLIVTWKHPIDKDTMKLLYVIRYRQVDSDVWTEVPESLIRAQTSFRLQSLEPYTEYVVQMRSIQERHQSYWSEWSATATVRTTEARQRIDIYAVCGLFDKAYSASACVGKGQKGFKACGMWPVDKTVYKDEDFEGAEVTEEPDPTLEDSREIEEEIKKPTERRKRKRISSFLNRPWKAMKSPFRCCCPCSDVDVMEPFVPPPDLEPEPDPEPPSPAPDHSGFKPINEKPIEHRKRKRIGSFLNRLWKAMKSPFRCCCPCSDVDVMEPFVPPPDLEPEPDPEPPSPAPDHSGVKPINESFESLYNVGEMLGSGGFGRVYEGTRKFDDKKVAIKQMLKIDNDCYLHIPGHPKPLVTEVALLLMMRREPISPYVIHLFEWFDHPQTFTLVMEYPEPCESLRDFITRNPRLCEPAAQVIVLQAMLAEHRLTAQVLTLPRRPNKCLGPRSLVV</sequence>
<evidence type="ECO:0000256" key="5">
    <source>
        <dbReference type="ARBA" id="ARBA00022741"/>
    </source>
</evidence>
<dbReference type="InterPro" id="IPR013783">
    <property type="entry name" value="Ig-like_fold"/>
</dbReference>
<feature type="region of interest" description="Disordered" evidence="12">
    <location>
        <begin position="453"/>
        <end position="478"/>
    </location>
</feature>
<dbReference type="InterPro" id="IPR017441">
    <property type="entry name" value="Protein_kinase_ATP_BS"/>
</dbReference>
<dbReference type="Gene3D" id="2.60.40.10">
    <property type="entry name" value="Immunoglobulins"/>
    <property type="match status" value="3"/>
</dbReference>
<dbReference type="FunFam" id="3.30.200.20:FF:000458">
    <property type="entry name" value="Pim proto-oncogene, serine/threonine kinase,-related 196"/>
    <property type="match status" value="1"/>
</dbReference>
<dbReference type="GO" id="GO:0043066">
    <property type="term" value="P:negative regulation of apoptotic process"/>
    <property type="evidence" value="ECO:0007669"/>
    <property type="project" value="TreeGrafter"/>
</dbReference>
<dbReference type="InterPro" id="IPR003961">
    <property type="entry name" value="FN3_dom"/>
</dbReference>
<feature type="domain" description="Protein kinase" evidence="14">
    <location>
        <begin position="488"/>
        <end position="633"/>
    </location>
</feature>
<organism evidence="16 17">
    <name type="scientific">Anabarilius grahami</name>
    <name type="common">Kanglang fish</name>
    <name type="synonym">Barilius grahami</name>
    <dbReference type="NCBI Taxonomy" id="495550"/>
    <lineage>
        <taxon>Eukaryota</taxon>
        <taxon>Metazoa</taxon>
        <taxon>Chordata</taxon>
        <taxon>Craniata</taxon>
        <taxon>Vertebrata</taxon>
        <taxon>Euteleostomi</taxon>
        <taxon>Actinopterygii</taxon>
        <taxon>Neopterygii</taxon>
        <taxon>Teleostei</taxon>
        <taxon>Ostariophysi</taxon>
        <taxon>Cypriniformes</taxon>
        <taxon>Xenocyprididae</taxon>
        <taxon>Xenocypridinae</taxon>
        <taxon>Xenocypridinae incertae sedis</taxon>
        <taxon>Anabarilius</taxon>
    </lineage>
</organism>
<gene>
    <name evidence="16" type="ORF">DPX16_12211</name>
</gene>
<dbReference type="PANTHER" id="PTHR22984:SF11">
    <property type="entry name" value="AURORA KINASE-RELATED"/>
    <property type="match status" value="1"/>
</dbReference>
<accession>A0A3N0YQW0</accession>
<evidence type="ECO:0000256" key="10">
    <source>
        <dbReference type="ARBA" id="ARBA00048679"/>
    </source>
</evidence>
<comment type="caution">
    <text evidence="16">The sequence shown here is derived from an EMBL/GenBank/DDBJ whole genome shotgun (WGS) entry which is preliminary data.</text>
</comment>
<reference evidence="16 17" key="1">
    <citation type="submission" date="2018-10" db="EMBL/GenBank/DDBJ databases">
        <title>Genome assembly for a Yunnan-Guizhou Plateau 3E fish, Anabarilius grahami (Regan), and its evolutionary and genetic applications.</title>
        <authorList>
            <person name="Jiang W."/>
        </authorList>
    </citation>
    <scope>NUCLEOTIDE SEQUENCE [LARGE SCALE GENOMIC DNA]</scope>
    <source>
        <strain evidence="16">AG-KIZ</strain>
        <tissue evidence="16">Muscle</tissue>
    </source>
</reference>
<dbReference type="SUPFAM" id="SSF48726">
    <property type="entry name" value="Immunoglobulin"/>
    <property type="match status" value="1"/>
</dbReference>
<keyword evidence="5 11" id="KW-0547">Nucleotide-binding</keyword>
<evidence type="ECO:0000259" key="14">
    <source>
        <dbReference type="PROSITE" id="PS50011"/>
    </source>
</evidence>
<evidence type="ECO:0000256" key="3">
    <source>
        <dbReference type="ARBA" id="ARBA00022527"/>
    </source>
</evidence>
<keyword evidence="13" id="KW-0732">Signal</keyword>
<dbReference type="SMART" id="SM00220">
    <property type="entry name" value="S_TKc"/>
    <property type="match status" value="1"/>
</dbReference>
<dbReference type="PROSITE" id="PS00107">
    <property type="entry name" value="PROTEIN_KINASE_ATP"/>
    <property type="match status" value="1"/>
</dbReference>
<dbReference type="Proteomes" id="UP000281406">
    <property type="component" value="Unassembled WGS sequence"/>
</dbReference>
<name>A0A3N0YQW0_ANAGA</name>
<dbReference type="GO" id="GO:0004674">
    <property type="term" value="F:protein serine/threonine kinase activity"/>
    <property type="evidence" value="ECO:0007669"/>
    <property type="project" value="UniProtKB-KW"/>
</dbReference>
<evidence type="ECO:0000259" key="15">
    <source>
        <dbReference type="PROSITE" id="PS50853"/>
    </source>
</evidence>
<dbReference type="InterPro" id="IPR010457">
    <property type="entry name" value="IgC2-like_lig-bd"/>
</dbReference>
<feature type="binding site" evidence="11">
    <location>
        <position position="517"/>
    </location>
    <ligand>
        <name>ATP</name>
        <dbReference type="ChEBI" id="CHEBI:30616"/>
    </ligand>
</feature>
<dbReference type="Pfam" id="PF00069">
    <property type="entry name" value="Pkinase"/>
    <property type="match status" value="1"/>
</dbReference>
<dbReference type="PROSITE" id="PS50011">
    <property type="entry name" value="PROTEIN_KINASE_DOM"/>
    <property type="match status" value="1"/>
</dbReference>
<comment type="similarity">
    <text evidence="1">Belongs to the protein kinase superfamily. CAMK Ser/Thr protein kinase family. PIM subfamily.</text>
</comment>
<proteinExistence type="inferred from homology"/>
<comment type="catalytic activity">
    <reaction evidence="10">
        <text>L-seryl-[protein] + ATP = O-phospho-L-seryl-[protein] + ADP + H(+)</text>
        <dbReference type="Rhea" id="RHEA:17989"/>
        <dbReference type="Rhea" id="RHEA-COMP:9863"/>
        <dbReference type="Rhea" id="RHEA-COMP:11604"/>
        <dbReference type="ChEBI" id="CHEBI:15378"/>
        <dbReference type="ChEBI" id="CHEBI:29999"/>
        <dbReference type="ChEBI" id="CHEBI:30616"/>
        <dbReference type="ChEBI" id="CHEBI:83421"/>
        <dbReference type="ChEBI" id="CHEBI:456216"/>
        <dbReference type="EC" id="2.7.11.1"/>
    </reaction>
</comment>
<dbReference type="OrthoDB" id="9934532at2759"/>
<keyword evidence="8" id="KW-0393">Immunoglobulin domain</keyword>
<evidence type="ECO:0000256" key="9">
    <source>
        <dbReference type="ARBA" id="ARBA00047899"/>
    </source>
</evidence>
<keyword evidence="6" id="KW-0418">Kinase</keyword>
<keyword evidence="4" id="KW-0808">Transferase</keyword>
<dbReference type="InterPro" id="IPR011009">
    <property type="entry name" value="Kinase-like_dom_sf"/>
</dbReference>
<dbReference type="GO" id="GO:0005524">
    <property type="term" value="F:ATP binding"/>
    <property type="evidence" value="ECO:0007669"/>
    <property type="project" value="UniProtKB-UniRule"/>
</dbReference>